<evidence type="ECO:0000256" key="4">
    <source>
        <dbReference type="ARBA" id="ARBA00022679"/>
    </source>
</evidence>
<evidence type="ECO:0000259" key="9">
    <source>
        <dbReference type="PROSITE" id="PS50113"/>
    </source>
</evidence>
<dbReference type="PANTHER" id="PTHR43047:SF64">
    <property type="entry name" value="HISTIDINE KINASE CONTAINING CHEY-HOMOLOGOUS RECEIVER DOMAIN AND PAS DOMAIN-RELATED"/>
    <property type="match status" value="1"/>
</dbReference>
<dbReference type="InterPro" id="IPR029016">
    <property type="entry name" value="GAF-like_dom_sf"/>
</dbReference>
<dbReference type="Pfam" id="PF08448">
    <property type="entry name" value="PAS_4"/>
    <property type="match status" value="1"/>
</dbReference>
<dbReference type="SUPFAM" id="SSF52172">
    <property type="entry name" value="CheY-like"/>
    <property type="match status" value="1"/>
</dbReference>
<dbReference type="GO" id="GO:0005524">
    <property type="term" value="F:ATP binding"/>
    <property type="evidence" value="ECO:0007669"/>
    <property type="project" value="UniProtKB-KW"/>
</dbReference>
<proteinExistence type="predicted"/>
<dbReference type="InterPro" id="IPR035965">
    <property type="entry name" value="PAS-like_dom_sf"/>
</dbReference>
<dbReference type="SUPFAM" id="SSF55874">
    <property type="entry name" value="ATPase domain of HSP90 chaperone/DNA topoisomerase II/histidine kinase"/>
    <property type="match status" value="1"/>
</dbReference>
<dbReference type="Gene3D" id="3.40.50.2300">
    <property type="match status" value="1"/>
</dbReference>
<dbReference type="Pfam" id="PF00072">
    <property type="entry name" value="Response_reg"/>
    <property type="match status" value="1"/>
</dbReference>
<dbReference type="PRINTS" id="PR00344">
    <property type="entry name" value="BCTRLSENSOR"/>
</dbReference>
<dbReference type="InterPro" id="IPR003661">
    <property type="entry name" value="HisK_dim/P_dom"/>
</dbReference>
<dbReference type="SUPFAM" id="SSF55785">
    <property type="entry name" value="PYP-like sensor domain (PAS domain)"/>
    <property type="match status" value="1"/>
</dbReference>
<dbReference type="EC" id="2.7.13.3" evidence="2"/>
<evidence type="ECO:0000259" key="8">
    <source>
        <dbReference type="PROSITE" id="PS50110"/>
    </source>
</evidence>
<organism evidence="10 11">
    <name type="scientific">Plastorhodobacter daqingensis</name>
    <dbReference type="NCBI Taxonomy" id="1387281"/>
    <lineage>
        <taxon>Bacteria</taxon>
        <taxon>Pseudomonadati</taxon>
        <taxon>Pseudomonadota</taxon>
        <taxon>Alphaproteobacteria</taxon>
        <taxon>Rhodobacterales</taxon>
        <taxon>Paracoccaceae</taxon>
        <taxon>Plastorhodobacter</taxon>
    </lineage>
</organism>
<dbReference type="EMBL" id="JBHTFQ010000001">
    <property type="protein sequence ID" value="MFC7702749.1"/>
    <property type="molecule type" value="Genomic_DNA"/>
</dbReference>
<dbReference type="Proteomes" id="UP001596516">
    <property type="component" value="Unassembled WGS sequence"/>
</dbReference>
<dbReference type="InterPro" id="IPR003594">
    <property type="entry name" value="HATPase_dom"/>
</dbReference>
<dbReference type="RefSeq" id="WP_377397699.1">
    <property type="nucleotide sequence ID" value="NZ_JBHTFQ010000001.1"/>
</dbReference>
<gene>
    <name evidence="10" type="ORF">ACFQXB_00895</name>
</gene>
<dbReference type="InterPro" id="IPR011006">
    <property type="entry name" value="CheY-like_superfamily"/>
</dbReference>
<feature type="modified residue" description="4-aspartylphosphate" evidence="6">
    <location>
        <position position="633"/>
    </location>
</feature>
<dbReference type="InterPro" id="IPR036890">
    <property type="entry name" value="HATPase_C_sf"/>
</dbReference>
<comment type="caution">
    <text evidence="10">The sequence shown here is derived from an EMBL/GenBank/DDBJ whole genome shotgun (WGS) entry which is preliminary data.</text>
</comment>
<dbReference type="SUPFAM" id="SSF47384">
    <property type="entry name" value="Homodimeric domain of signal transducing histidine kinase"/>
    <property type="match status" value="1"/>
</dbReference>
<dbReference type="Pfam" id="PF02518">
    <property type="entry name" value="HATPase_c"/>
    <property type="match status" value="1"/>
</dbReference>
<feature type="domain" description="Histidine kinase" evidence="7">
    <location>
        <begin position="345"/>
        <end position="562"/>
    </location>
</feature>
<dbReference type="InterPro" id="IPR003018">
    <property type="entry name" value="GAF"/>
</dbReference>
<dbReference type="SMART" id="SM00388">
    <property type="entry name" value="HisKA"/>
    <property type="match status" value="1"/>
</dbReference>
<feature type="domain" description="Response regulatory" evidence="8">
    <location>
        <begin position="584"/>
        <end position="703"/>
    </location>
</feature>
<sequence length="712" mass="77415">MPKMPETDDDVGRLTRIQALVVEILNRLLRCRIEDTDTEVQAALASLGTFCGSDRTYVFLVRDGNTLDNTHEWCAEGIEPMIEMLQGLDINLIDAWIDAFRADQPVHVPDVEALPESRADRSILLDQGIRSLLTVPMSDDGRIVGFVGFDAVRSHKAFLPGEIYLLKSVADVIMSVLWRRDTDQAFRAAQAALDEERAFLDSILRTSVSAILAVDSDTTVLFANDAAQDKLRLRPGDRLSDLDISAWNVTDLEGQPIARENFPVTSVVRTHEPVQDMRCAVTLPDGTRRFLSINAAPLLRGTNNAPRVVVSVTDVTEEVIANRELQTALEDARQASRAKTRFLANMSHEMRTPLNGVLGVTELLDATLSDPNHKRMISVVRDSGELLLAIINDLLDMSKIEAERLEIEQVSFVPADLARRIEATHTVRASEKQISLSILTSSGADQARLGDPNRILQIMHNVIGNAIKFTESGEVSMALSCLPGKPLVIDIRDTGIGMTDEQQARVFDDFAQADSSISRRYGGTGLGLAIVRRLVTMMGGTIRLHSRPGEGTQVRISLPLPLAEPAPDMMAAEPGPAAPGLGLRVLAADDNGTNRMILQAMLRNLGVEVVMVSGGIPALEVFDGPPFDAVLLDISMPDLDGISVLQQMRLHEAAAGLPPVPALAVTANAMAHQIESYRKAGFCGHISKPITQKALREALEQFAHGPGETHGG</sequence>
<evidence type="ECO:0000256" key="5">
    <source>
        <dbReference type="ARBA" id="ARBA00022777"/>
    </source>
</evidence>
<keyword evidence="10" id="KW-0547">Nucleotide-binding</keyword>
<dbReference type="Gene3D" id="3.30.565.10">
    <property type="entry name" value="Histidine kinase-like ATPase, C-terminal domain"/>
    <property type="match status" value="1"/>
</dbReference>
<protein>
    <recommendedName>
        <fullName evidence="2">histidine kinase</fullName>
        <ecNumber evidence="2">2.7.13.3</ecNumber>
    </recommendedName>
</protein>
<reference evidence="11" key="1">
    <citation type="journal article" date="2019" name="Int. J. Syst. Evol. Microbiol.">
        <title>The Global Catalogue of Microorganisms (GCM) 10K type strain sequencing project: providing services to taxonomists for standard genome sequencing and annotation.</title>
        <authorList>
            <consortium name="The Broad Institute Genomics Platform"/>
            <consortium name="The Broad Institute Genome Sequencing Center for Infectious Disease"/>
            <person name="Wu L."/>
            <person name="Ma J."/>
        </authorList>
    </citation>
    <scope>NUCLEOTIDE SEQUENCE [LARGE SCALE GENOMIC DNA]</scope>
    <source>
        <strain evidence="11">CGMCC 1.12750</strain>
    </source>
</reference>
<keyword evidence="11" id="KW-1185">Reference proteome</keyword>
<evidence type="ECO:0000259" key="7">
    <source>
        <dbReference type="PROSITE" id="PS50109"/>
    </source>
</evidence>
<keyword evidence="3 6" id="KW-0597">Phosphoprotein</keyword>
<evidence type="ECO:0000256" key="1">
    <source>
        <dbReference type="ARBA" id="ARBA00000085"/>
    </source>
</evidence>
<evidence type="ECO:0000313" key="11">
    <source>
        <dbReference type="Proteomes" id="UP001596516"/>
    </source>
</evidence>
<feature type="domain" description="PAC" evidence="9">
    <location>
        <begin position="275"/>
        <end position="327"/>
    </location>
</feature>
<keyword evidence="5" id="KW-0418">Kinase</keyword>
<dbReference type="SUPFAM" id="SSF55781">
    <property type="entry name" value="GAF domain-like"/>
    <property type="match status" value="1"/>
</dbReference>
<dbReference type="CDD" id="cd16922">
    <property type="entry name" value="HATPase_EvgS-ArcB-TorS-like"/>
    <property type="match status" value="1"/>
</dbReference>
<comment type="catalytic activity">
    <reaction evidence="1">
        <text>ATP + protein L-histidine = ADP + protein N-phospho-L-histidine.</text>
        <dbReference type="EC" id="2.7.13.3"/>
    </reaction>
</comment>
<dbReference type="InterPro" id="IPR001789">
    <property type="entry name" value="Sig_transdc_resp-reg_receiver"/>
</dbReference>
<keyword evidence="10" id="KW-0067">ATP-binding</keyword>
<dbReference type="CDD" id="cd00082">
    <property type="entry name" value="HisKA"/>
    <property type="match status" value="1"/>
</dbReference>
<dbReference type="CDD" id="cd17546">
    <property type="entry name" value="REC_hyHK_CKI1_RcsC-like"/>
    <property type="match status" value="1"/>
</dbReference>
<dbReference type="PANTHER" id="PTHR43047">
    <property type="entry name" value="TWO-COMPONENT HISTIDINE PROTEIN KINASE"/>
    <property type="match status" value="1"/>
</dbReference>
<evidence type="ECO:0000256" key="2">
    <source>
        <dbReference type="ARBA" id="ARBA00012438"/>
    </source>
</evidence>
<name>A0ABW2UH54_9RHOB</name>
<dbReference type="PROSITE" id="PS50113">
    <property type="entry name" value="PAC"/>
    <property type="match status" value="1"/>
</dbReference>
<dbReference type="Pfam" id="PF00512">
    <property type="entry name" value="HisKA"/>
    <property type="match status" value="1"/>
</dbReference>
<evidence type="ECO:0000256" key="6">
    <source>
        <dbReference type="PROSITE-ProRule" id="PRU00169"/>
    </source>
</evidence>
<dbReference type="InterPro" id="IPR013656">
    <property type="entry name" value="PAS_4"/>
</dbReference>
<dbReference type="SMART" id="SM00448">
    <property type="entry name" value="REC"/>
    <property type="match status" value="1"/>
</dbReference>
<dbReference type="PROSITE" id="PS50109">
    <property type="entry name" value="HIS_KIN"/>
    <property type="match status" value="1"/>
</dbReference>
<dbReference type="PROSITE" id="PS50110">
    <property type="entry name" value="RESPONSE_REGULATORY"/>
    <property type="match status" value="1"/>
</dbReference>
<dbReference type="InterPro" id="IPR005467">
    <property type="entry name" value="His_kinase_dom"/>
</dbReference>
<dbReference type="InterPro" id="IPR000700">
    <property type="entry name" value="PAS-assoc_C"/>
</dbReference>
<accession>A0ABW2UH54</accession>
<evidence type="ECO:0000256" key="3">
    <source>
        <dbReference type="ARBA" id="ARBA00022553"/>
    </source>
</evidence>
<dbReference type="Pfam" id="PF01590">
    <property type="entry name" value="GAF"/>
    <property type="match status" value="1"/>
</dbReference>
<dbReference type="Gene3D" id="3.30.450.40">
    <property type="match status" value="1"/>
</dbReference>
<dbReference type="SMART" id="SM00065">
    <property type="entry name" value="GAF"/>
    <property type="match status" value="1"/>
</dbReference>
<dbReference type="InterPro" id="IPR004358">
    <property type="entry name" value="Sig_transdc_His_kin-like_C"/>
</dbReference>
<dbReference type="Gene3D" id="3.30.450.20">
    <property type="entry name" value="PAS domain"/>
    <property type="match status" value="1"/>
</dbReference>
<dbReference type="InterPro" id="IPR036097">
    <property type="entry name" value="HisK_dim/P_sf"/>
</dbReference>
<dbReference type="Gene3D" id="1.10.287.130">
    <property type="match status" value="1"/>
</dbReference>
<dbReference type="SMART" id="SM00387">
    <property type="entry name" value="HATPase_c"/>
    <property type="match status" value="1"/>
</dbReference>
<evidence type="ECO:0000313" key="10">
    <source>
        <dbReference type="EMBL" id="MFC7702749.1"/>
    </source>
</evidence>
<keyword evidence="4" id="KW-0808">Transferase</keyword>